<keyword evidence="2" id="KW-1185">Reference proteome</keyword>
<organism evidence="1 2">
    <name type="scientific">Avena sativa</name>
    <name type="common">Oat</name>
    <dbReference type="NCBI Taxonomy" id="4498"/>
    <lineage>
        <taxon>Eukaryota</taxon>
        <taxon>Viridiplantae</taxon>
        <taxon>Streptophyta</taxon>
        <taxon>Embryophyta</taxon>
        <taxon>Tracheophyta</taxon>
        <taxon>Spermatophyta</taxon>
        <taxon>Magnoliopsida</taxon>
        <taxon>Liliopsida</taxon>
        <taxon>Poales</taxon>
        <taxon>Poaceae</taxon>
        <taxon>BOP clade</taxon>
        <taxon>Pooideae</taxon>
        <taxon>Poodae</taxon>
        <taxon>Poeae</taxon>
        <taxon>Poeae Chloroplast Group 1 (Aveneae type)</taxon>
        <taxon>Aveninae</taxon>
        <taxon>Avena</taxon>
    </lineage>
</organism>
<name>A0ACD5XU38_AVESA</name>
<proteinExistence type="predicted"/>
<evidence type="ECO:0000313" key="1">
    <source>
        <dbReference type="EnsemblPlants" id="AVESA.00010b.r2.5AG0855010.1.CDS"/>
    </source>
</evidence>
<accession>A0ACD5XU38</accession>
<protein>
    <submittedName>
        <fullName evidence="1">Uncharacterized protein</fullName>
    </submittedName>
</protein>
<dbReference type="Proteomes" id="UP001732700">
    <property type="component" value="Chromosome 5A"/>
</dbReference>
<reference evidence="1" key="1">
    <citation type="submission" date="2021-05" db="EMBL/GenBank/DDBJ databases">
        <authorList>
            <person name="Scholz U."/>
            <person name="Mascher M."/>
            <person name="Fiebig A."/>
        </authorList>
    </citation>
    <scope>NUCLEOTIDE SEQUENCE [LARGE SCALE GENOMIC DNA]</scope>
</reference>
<reference evidence="1" key="2">
    <citation type="submission" date="2025-09" db="UniProtKB">
        <authorList>
            <consortium name="EnsemblPlants"/>
        </authorList>
    </citation>
    <scope>IDENTIFICATION</scope>
</reference>
<evidence type="ECO:0000313" key="2">
    <source>
        <dbReference type="Proteomes" id="UP001732700"/>
    </source>
</evidence>
<dbReference type="EnsemblPlants" id="AVESA.00010b.r2.5AG0855010.1">
    <property type="protein sequence ID" value="AVESA.00010b.r2.5AG0855010.1.CDS"/>
    <property type="gene ID" value="AVESA.00010b.r2.5AG0855010"/>
</dbReference>
<sequence>MCSGTWNTRKQWPSPVVFIRKQQQQQKKKKSWPHVSVTLRRNRLKLIRRRRELRSAAGAEMAMLNLKLRLENRRIVAENERLRERASTLRCENLLLRANLCKTVAEAAPQEEVAPGC</sequence>